<dbReference type="AlphaFoldDB" id="A0A7K0K5F3"/>
<proteinExistence type="predicted"/>
<reference evidence="1 2" key="1">
    <citation type="submission" date="2019-08" db="EMBL/GenBank/DDBJ databases">
        <title>In-depth cultivation of the pig gut microbiome towards novel bacterial diversity and tailored functional studies.</title>
        <authorList>
            <person name="Wylensek D."/>
            <person name="Hitch T.C.A."/>
            <person name="Clavel T."/>
        </authorList>
    </citation>
    <scope>NUCLEOTIDE SEQUENCE [LARGE SCALE GENOMIC DNA]</scope>
    <source>
        <strain evidence="1 2">RF-GAM-744-WT-7</strain>
    </source>
</reference>
<dbReference type="RefSeq" id="WP_154546640.1">
    <property type="nucleotide sequence ID" value="NZ_VUMY01000037.1"/>
</dbReference>
<gene>
    <name evidence="1" type="ORF">FYJ63_10895</name>
</gene>
<name>A0A7K0K5F3_9ACTO</name>
<evidence type="ECO:0000313" key="1">
    <source>
        <dbReference type="EMBL" id="MST50713.1"/>
    </source>
</evidence>
<protein>
    <submittedName>
        <fullName evidence="1">Uncharacterized protein</fullName>
    </submittedName>
</protein>
<sequence length="152" mass="17100">MVLKRSKAHKKLAKKAAQALAPVAEKPYLPPSRDSLDPVEWVELFDGIGFRVYAWYFKKTSKASLRKLADFHIQALQIFPGGDISAGVLVASADCLNHGTLHFHNEIKDPQHLERKDVMTLNSPMDVEVAFVHVYDKLLEYAGTIISRRSVE</sequence>
<accession>A0A7K0K5F3</accession>
<keyword evidence="2" id="KW-1185">Reference proteome</keyword>
<dbReference type="Proteomes" id="UP000442535">
    <property type="component" value="Unassembled WGS sequence"/>
</dbReference>
<evidence type="ECO:0000313" key="2">
    <source>
        <dbReference type="Proteomes" id="UP000442535"/>
    </source>
</evidence>
<organism evidence="1 2">
    <name type="scientific">Mobiluncus porci</name>
    <dbReference type="NCBI Taxonomy" id="2652278"/>
    <lineage>
        <taxon>Bacteria</taxon>
        <taxon>Bacillati</taxon>
        <taxon>Actinomycetota</taxon>
        <taxon>Actinomycetes</taxon>
        <taxon>Actinomycetales</taxon>
        <taxon>Actinomycetaceae</taxon>
        <taxon>Mobiluncus</taxon>
    </lineage>
</organism>
<dbReference type="EMBL" id="VUMY01000037">
    <property type="protein sequence ID" value="MST50713.1"/>
    <property type="molecule type" value="Genomic_DNA"/>
</dbReference>
<comment type="caution">
    <text evidence="1">The sequence shown here is derived from an EMBL/GenBank/DDBJ whole genome shotgun (WGS) entry which is preliminary data.</text>
</comment>